<evidence type="ECO:0000313" key="3">
    <source>
        <dbReference type="RefSeq" id="XP_007170180.2"/>
    </source>
</evidence>
<protein>
    <submittedName>
        <fullName evidence="3">Retinol-binding protein 5 isoform X3</fullName>
    </submittedName>
</protein>
<reference evidence="3" key="1">
    <citation type="submission" date="2025-08" db="UniProtKB">
        <authorList>
            <consortium name="RefSeq"/>
        </authorList>
    </citation>
    <scope>IDENTIFICATION</scope>
</reference>
<dbReference type="Gene3D" id="2.40.128.20">
    <property type="match status" value="1"/>
</dbReference>
<sequence>MPPSLTSYYCFISQKNMEDYLQALTPVDINMALRKIALLLKPGKETDHRGNHVTVKTLSTFRNKVLEFEVGVQFEEDLRITDGRKCQTIVTWEEEQLVCVEKGEVPNRGWRHWLEGETLYLEITARDAVHKQVFRKVK</sequence>
<dbReference type="AlphaFoldDB" id="A0A383Z4T6"/>
<dbReference type="GO" id="GO:0008289">
    <property type="term" value="F:lipid binding"/>
    <property type="evidence" value="ECO:0007669"/>
    <property type="project" value="InterPro"/>
</dbReference>
<comment type="similarity">
    <text evidence="1">Belongs to the calycin superfamily. Fatty-acid binding protein (FABP) family.</text>
</comment>
<dbReference type="InterPro" id="IPR012674">
    <property type="entry name" value="Calycin"/>
</dbReference>
<dbReference type="Proteomes" id="UP001652580">
    <property type="component" value="Chromosome 11"/>
</dbReference>
<accession>A0A383Z4T6</accession>
<dbReference type="PANTHER" id="PTHR11955">
    <property type="entry name" value="FATTY ACID BINDING PROTEIN"/>
    <property type="match status" value="1"/>
</dbReference>
<dbReference type="InterPro" id="IPR031259">
    <property type="entry name" value="ILBP"/>
</dbReference>
<name>A0A383Z4T6_BALAC</name>
<proteinExistence type="inferred from homology"/>
<dbReference type="RefSeq" id="XP_007170180.2">
    <property type="nucleotide sequence ID" value="XM_007170118.3"/>
</dbReference>
<organism evidence="2 3">
    <name type="scientific">Balaenoptera acutorostrata</name>
    <name type="common">Common minke whale</name>
    <name type="synonym">Balaena rostrata</name>
    <dbReference type="NCBI Taxonomy" id="9767"/>
    <lineage>
        <taxon>Eukaryota</taxon>
        <taxon>Metazoa</taxon>
        <taxon>Chordata</taxon>
        <taxon>Craniata</taxon>
        <taxon>Vertebrata</taxon>
        <taxon>Euteleostomi</taxon>
        <taxon>Mammalia</taxon>
        <taxon>Eutheria</taxon>
        <taxon>Laurasiatheria</taxon>
        <taxon>Artiodactyla</taxon>
        <taxon>Whippomorpha</taxon>
        <taxon>Cetacea</taxon>
        <taxon>Mysticeti</taxon>
        <taxon>Balaenopteridae</taxon>
        <taxon>Balaenoptera</taxon>
    </lineage>
</organism>
<dbReference type="SUPFAM" id="SSF50814">
    <property type="entry name" value="Lipocalins"/>
    <property type="match status" value="1"/>
</dbReference>
<keyword evidence="2" id="KW-1185">Reference proteome</keyword>
<dbReference type="KEGG" id="bacu:103002515"/>
<gene>
    <name evidence="3" type="primary">RBP5</name>
</gene>
<dbReference type="GeneID" id="103002515"/>
<evidence type="ECO:0000256" key="1">
    <source>
        <dbReference type="ARBA" id="ARBA00008390"/>
    </source>
</evidence>
<dbReference type="CTD" id="83758"/>
<evidence type="ECO:0000313" key="2">
    <source>
        <dbReference type="Proteomes" id="UP001652580"/>
    </source>
</evidence>
<dbReference type="GO" id="GO:0005737">
    <property type="term" value="C:cytoplasm"/>
    <property type="evidence" value="ECO:0007669"/>
    <property type="project" value="UniProtKB-SubCell"/>
</dbReference>